<evidence type="ECO:0000259" key="1">
    <source>
        <dbReference type="Pfam" id="PF10006"/>
    </source>
</evidence>
<sequence>MDALDDLIVDARGLDPPEPMERIVDALTTLKAGQRVRFRIHREPFPLYRILQQNGYAWQTTHDPEEGFELLIWEPPQPG</sequence>
<dbReference type="Pfam" id="PF10006">
    <property type="entry name" value="DUF2249"/>
    <property type="match status" value="1"/>
</dbReference>
<dbReference type="InterPro" id="IPR018720">
    <property type="entry name" value="DUF2249"/>
</dbReference>
<reference evidence="2" key="1">
    <citation type="journal article" date="2009" name="Appl. Environ. Microbiol.">
        <title>Characterization of denitrification gene clusters of soil bacteria via a metagenomic approach.</title>
        <authorList>
            <person name="Demaneche S."/>
            <person name="Philippot L."/>
            <person name="David M.M."/>
            <person name="Navarro E."/>
            <person name="Vogel T.M."/>
            <person name="Simonet P."/>
        </authorList>
    </citation>
    <scope>NUCLEOTIDE SEQUENCE</scope>
</reference>
<dbReference type="SUPFAM" id="SSF64307">
    <property type="entry name" value="SirA-like"/>
    <property type="match status" value="1"/>
</dbReference>
<dbReference type="EMBL" id="EU910853">
    <property type="protein sequence ID" value="ACF98045.1"/>
    <property type="molecule type" value="Genomic_DNA"/>
</dbReference>
<proteinExistence type="predicted"/>
<organism evidence="2">
    <name type="scientific">uncultured bacterium 888</name>
    <dbReference type="NCBI Taxonomy" id="548896"/>
    <lineage>
        <taxon>Bacteria</taxon>
        <taxon>environmental samples</taxon>
    </lineage>
</organism>
<dbReference type="InterPro" id="IPR036868">
    <property type="entry name" value="TusA-like_sf"/>
</dbReference>
<accession>B8R8N9</accession>
<dbReference type="AlphaFoldDB" id="B8R8N9"/>
<protein>
    <recommendedName>
        <fullName evidence="1">DUF2249 domain-containing protein</fullName>
    </recommendedName>
</protein>
<feature type="domain" description="DUF2249" evidence="1">
    <location>
        <begin position="9"/>
        <end position="73"/>
    </location>
</feature>
<evidence type="ECO:0000313" key="2">
    <source>
        <dbReference type="EMBL" id="ACF98045.1"/>
    </source>
</evidence>
<name>B8R8N9_9BACT</name>